<dbReference type="PANTHER" id="PTHR31874">
    <property type="entry name" value="CCT MOTIF FAMILY PROTEIN, EXPRESSED"/>
    <property type="match status" value="1"/>
</dbReference>
<dbReference type="AlphaFoldDB" id="A0A834ZMR4"/>
<feature type="domain" description="CCT" evidence="5">
    <location>
        <begin position="253"/>
        <end position="295"/>
    </location>
</feature>
<dbReference type="EMBL" id="JABCRI010000004">
    <property type="protein sequence ID" value="KAF8408355.1"/>
    <property type="molecule type" value="Genomic_DNA"/>
</dbReference>
<gene>
    <name evidence="6" type="ORF">HHK36_007504</name>
</gene>
<evidence type="ECO:0000256" key="1">
    <source>
        <dbReference type="ARBA" id="ARBA00004123"/>
    </source>
</evidence>
<evidence type="ECO:0000259" key="5">
    <source>
        <dbReference type="PROSITE" id="PS51017"/>
    </source>
</evidence>
<protein>
    <recommendedName>
        <fullName evidence="5">CCT domain-containing protein</fullName>
    </recommendedName>
</protein>
<evidence type="ECO:0000256" key="3">
    <source>
        <dbReference type="PROSITE-ProRule" id="PRU00357"/>
    </source>
</evidence>
<dbReference type="InterPro" id="IPR052453">
    <property type="entry name" value="CONSTANS-like_ZF"/>
</dbReference>
<dbReference type="GO" id="GO:0006355">
    <property type="term" value="P:regulation of DNA-templated transcription"/>
    <property type="evidence" value="ECO:0007669"/>
    <property type="project" value="TreeGrafter"/>
</dbReference>
<evidence type="ECO:0000256" key="4">
    <source>
        <dbReference type="SAM" id="MobiDB-lite"/>
    </source>
</evidence>
<evidence type="ECO:0000313" key="6">
    <source>
        <dbReference type="EMBL" id="KAF8408355.1"/>
    </source>
</evidence>
<comment type="subcellular location">
    <subcellularLocation>
        <location evidence="1 3">Nucleus</location>
    </subcellularLocation>
</comment>
<reference evidence="6 7" key="1">
    <citation type="submission" date="2020-04" db="EMBL/GenBank/DDBJ databases">
        <title>Plant Genome Project.</title>
        <authorList>
            <person name="Zhang R.-G."/>
        </authorList>
    </citation>
    <scope>NUCLEOTIDE SEQUENCE [LARGE SCALE GENOMIC DNA]</scope>
    <source>
        <strain evidence="6">YNK0</strain>
        <tissue evidence="6">Leaf</tissue>
    </source>
</reference>
<feature type="region of interest" description="Disordered" evidence="4">
    <location>
        <begin position="1"/>
        <end position="24"/>
    </location>
</feature>
<dbReference type="InterPro" id="IPR010402">
    <property type="entry name" value="CCT_domain"/>
</dbReference>
<accession>A0A834ZMR4</accession>
<comment type="caution">
    <text evidence="6">The sequence shown here is derived from an EMBL/GenBank/DDBJ whole genome shotgun (WGS) entry which is preliminary data.</text>
</comment>
<keyword evidence="2 3" id="KW-0539">Nucleus</keyword>
<organism evidence="6 7">
    <name type="scientific">Tetracentron sinense</name>
    <name type="common">Spur-leaf</name>
    <dbReference type="NCBI Taxonomy" id="13715"/>
    <lineage>
        <taxon>Eukaryota</taxon>
        <taxon>Viridiplantae</taxon>
        <taxon>Streptophyta</taxon>
        <taxon>Embryophyta</taxon>
        <taxon>Tracheophyta</taxon>
        <taxon>Spermatophyta</taxon>
        <taxon>Magnoliopsida</taxon>
        <taxon>Trochodendrales</taxon>
        <taxon>Trochodendraceae</taxon>
        <taxon>Tetracentron</taxon>
    </lineage>
</organism>
<dbReference type="PROSITE" id="PS51017">
    <property type="entry name" value="CCT"/>
    <property type="match status" value="1"/>
</dbReference>
<dbReference type="OMA" id="MTHIENN"/>
<proteinExistence type="predicted"/>
<sequence length="296" mass="33677">MCNKNIRSDSMNNIQTSPLPKPRKPMFLSLLQEVSPESGEMTHQNQLNLFPLHPENLFEEKDIHDENVAYFFHADGGANLNGLLGGEGEGEGEGEGGSVLSSQENSLSQSLTYAYGRQESEECASSLARTALRQKERDSSEEKWVNYSEVLVEKKEEEVSSCSADVGYQNQNQREGLLLKLDYEEILNAWSDKGPLYIQGERPQIVPDIHDDYQAQDSPSVWVDDGCAGNGGLWRVPDEGSRVIEEGWKTGEREARVMRYKEKRLSRLFSKKIRYEIRKLNAQKRPRMKGRFVKRS</sequence>
<feature type="compositionally biased region" description="Polar residues" evidence="4">
    <location>
        <begin position="8"/>
        <end position="18"/>
    </location>
</feature>
<dbReference type="GO" id="GO:0005634">
    <property type="term" value="C:nucleus"/>
    <property type="evidence" value="ECO:0007669"/>
    <property type="project" value="UniProtKB-SubCell"/>
</dbReference>
<dbReference type="OrthoDB" id="153872at2759"/>
<dbReference type="Proteomes" id="UP000655225">
    <property type="component" value="Unassembled WGS sequence"/>
</dbReference>
<name>A0A834ZMR4_TETSI</name>
<dbReference type="Pfam" id="PF06203">
    <property type="entry name" value="CCT"/>
    <property type="match status" value="1"/>
</dbReference>
<keyword evidence="7" id="KW-1185">Reference proteome</keyword>
<evidence type="ECO:0000313" key="7">
    <source>
        <dbReference type="Proteomes" id="UP000655225"/>
    </source>
</evidence>
<evidence type="ECO:0000256" key="2">
    <source>
        <dbReference type="ARBA" id="ARBA00023242"/>
    </source>
</evidence>
<dbReference type="PANTHER" id="PTHR31874:SF25">
    <property type="entry name" value="CCT MOTIF FAMILY PROTEIN"/>
    <property type="match status" value="1"/>
</dbReference>
<feature type="region of interest" description="Disordered" evidence="4">
    <location>
        <begin position="82"/>
        <end position="103"/>
    </location>
</feature>